<evidence type="ECO:0000256" key="2">
    <source>
        <dbReference type="ARBA" id="ARBA00022980"/>
    </source>
</evidence>
<dbReference type="InterPro" id="IPR036870">
    <property type="entry name" value="Ribosomal_bS18_sf"/>
</dbReference>
<dbReference type="Gene3D" id="4.10.640.10">
    <property type="entry name" value="Ribosomal protein S18"/>
    <property type="match status" value="1"/>
</dbReference>
<sequence length="76" mass="8762">MAGQARSFQRKKVCRFCTEFLAIDYKDQTTLHSYLTERGKILPRRLTGTCSHHQRAVSRAIKQSRNVAFLAFAEES</sequence>
<dbReference type="PANTHER" id="PTHR13479">
    <property type="entry name" value="30S RIBOSOMAL PROTEIN S18"/>
    <property type="match status" value="1"/>
</dbReference>
<dbReference type="HAMAP" id="MF_00270">
    <property type="entry name" value="Ribosomal_bS18"/>
    <property type="match status" value="1"/>
</dbReference>
<keyword evidence="2 4" id="KW-0689">Ribosomal protein</keyword>
<comment type="similarity">
    <text evidence="1 4 5">Belongs to the bacterial ribosomal protein bS18 family.</text>
</comment>
<dbReference type="GO" id="GO:0006412">
    <property type="term" value="P:translation"/>
    <property type="evidence" value="ECO:0007669"/>
    <property type="project" value="UniProtKB-UniRule"/>
</dbReference>
<dbReference type="GO" id="GO:0003735">
    <property type="term" value="F:structural constituent of ribosome"/>
    <property type="evidence" value="ECO:0007669"/>
    <property type="project" value="InterPro"/>
</dbReference>
<reference evidence="6 7" key="1">
    <citation type="journal article" date="2009" name="Appl. Environ. Microbiol.">
        <title>Community genomic and proteomic analyses of chemoautotrophic iron-oxidizing "Leptospirillum rubarum" (Group II) and "Leptospirillum ferrodiazotrophum" (Group III) bacteria in acid mine drainage biofilms.</title>
        <authorList>
            <person name="Goltsman D.S."/>
            <person name="Denef V.J."/>
            <person name="Singer S.W."/>
            <person name="VerBerkmoes N.C."/>
            <person name="Lefsrud M."/>
            <person name="Mueller R.S."/>
            <person name="Dick G.J."/>
            <person name="Sun C.L."/>
            <person name="Wheeler K.E."/>
            <person name="Zemla A."/>
            <person name="Baker B.J."/>
            <person name="Hauser L."/>
            <person name="Land M."/>
            <person name="Shah M.B."/>
            <person name="Thelen M.P."/>
            <person name="Hettich R.L."/>
            <person name="Banfield J.F."/>
        </authorList>
    </citation>
    <scope>NUCLEOTIDE SEQUENCE [LARGE SCALE GENOMIC DNA]</scope>
</reference>
<keyword evidence="4" id="KW-0694">RNA-binding</keyword>
<dbReference type="NCBIfam" id="TIGR00165">
    <property type="entry name" value="S18"/>
    <property type="match status" value="1"/>
</dbReference>
<organism evidence="6 7">
    <name type="scientific">Leptospirillum ferrodiazotrophum</name>
    <dbReference type="NCBI Taxonomy" id="412449"/>
    <lineage>
        <taxon>Bacteria</taxon>
        <taxon>Pseudomonadati</taxon>
        <taxon>Nitrospirota</taxon>
        <taxon>Nitrospiria</taxon>
        <taxon>Nitrospirales</taxon>
        <taxon>Nitrospiraceae</taxon>
        <taxon>Leptospirillum</taxon>
    </lineage>
</organism>
<keyword evidence="7" id="KW-1185">Reference proteome</keyword>
<keyword evidence="3 4" id="KW-0687">Ribonucleoprotein</keyword>
<dbReference type="PRINTS" id="PR00974">
    <property type="entry name" value="RIBOSOMALS18"/>
</dbReference>
<evidence type="ECO:0000313" key="7">
    <source>
        <dbReference type="Proteomes" id="UP000009374"/>
    </source>
</evidence>
<dbReference type="AlphaFoldDB" id="C6HX92"/>
<dbReference type="SUPFAM" id="SSF46911">
    <property type="entry name" value="Ribosomal protein S18"/>
    <property type="match status" value="1"/>
</dbReference>
<evidence type="ECO:0000313" key="6">
    <source>
        <dbReference type="EMBL" id="EES52802.1"/>
    </source>
</evidence>
<proteinExistence type="inferred from homology"/>
<gene>
    <name evidence="4" type="primary">rpsR</name>
    <name evidence="6" type="ORF">UBAL3_92050174</name>
</gene>
<dbReference type="GO" id="GO:0070181">
    <property type="term" value="F:small ribosomal subunit rRNA binding"/>
    <property type="evidence" value="ECO:0007669"/>
    <property type="project" value="TreeGrafter"/>
</dbReference>
<dbReference type="PANTHER" id="PTHR13479:SF40">
    <property type="entry name" value="SMALL RIBOSOMAL SUBUNIT PROTEIN BS18M"/>
    <property type="match status" value="1"/>
</dbReference>
<dbReference type="Proteomes" id="UP000009374">
    <property type="component" value="Unassembled WGS sequence"/>
</dbReference>
<evidence type="ECO:0000256" key="5">
    <source>
        <dbReference type="RuleBase" id="RU003910"/>
    </source>
</evidence>
<name>C6HX92_9BACT</name>
<dbReference type="EMBL" id="GG693873">
    <property type="protein sequence ID" value="EES52802.1"/>
    <property type="molecule type" value="Genomic_DNA"/>
</dbReference>
<evidence type="ECO:0000256" key="4">
    <source>
        <dbReference type="HAMAP-Rule" id="MF_00270"/>
    </source>
</evidence>
<dbReference type="Pfam" id="PF01084">
    <property type="entry name" value="Ribosomal_S18"/>
    <property type="match status" value="1"/>
</dbReference>
<evidence type="ECO:0000256" key="1">
    <source>
        <dbReference type="ARBA" id="ARBA00005589"/>
    </source>
</evidence>
<comment type="function">
    <text evidence="4">Binds as a heterodimer with protein bS6 to the central domain of the 16S rRNA, where it helps stabilize the platform of the 30S subunit.</text>
</comment>
<dbReference type="InterPro" id="IPR001648">
    <property type="entry name" value="Ribosomal_bS18"/>
</dbReference>
<evidence type="ECO:0000256" key="3">
    <source>
        <dbReference type="ARBA" id="ARBA00023274"/>
    </source>
</evidence>
<keyword evidence="4" id="KW-0699">rRNA-binding</keyword>
<accession>C6HX92</accession>
<protein>
    <recommendedName>
        <fullName evidence="4">Small ribosomal subunit protein bS18</fullName>
    </recommendedName>
</protein>
<dbReference type="GO" id="GO:0022627">
    <property type="term" value="C:cytosolic small ribosomal subunit"/>
    <property type="evidence" value="ECO:0007669"/>
    <property type="project" value="TreeGrafter"/>
</dbReference>
<comment type="subunit">
    <text evidence="4">Part of the 30S ribosomal subunit. Forms a tight heterodimer with protein bS6.</text>
</comment>